<organism evidence="3 4">
    <name type="scientific">Nitratireductor aestuarii</name>
    <dbReference type="NCBI Taxonomy" id="1735103"/>
    <lineage>
        <taxon>Bacteria</taxon>
        <taxon>Pseudomonadati</taxon>
        <taxon>Pseudomonadota</taxon>
        <taxon>Alphaproteobacteria</taxon>
        <taxon>Hyphomicrobiales</taxon>
        <taxon>Phyllobacteriaceae</taxon>
        <taxon>Nitratireductor</taxon>
    </lineage>
</organism>
<dbReference type="EMBL" id="BMIF01000010">
    <property type="protein sequence ID" value="GGA75200.1"/>
    <property type="molecule type" value="Genomic_DNA"/>
</dbReference>
<accession>A0A916RXK9</accession>
<evidence type="ECO:0000256" key="1">
    <source>
        <dbReference type="ARBA" id="ARBA00023002"/>
    </source>
</evidence>
<dbReference type="AlphaFoldDB" id="A0A916RXK9"/>
<keyword evidence="4" id="KW-1185">Reference proteome</keyword>
<name>A0A916RXK9_9HYPH</name>
<reference evidence="3" key="2">
    <citation type="submission" date="2020-09" db="EMBL/GenBank/DDBJ databases">
        <authorList>
            <person name="Sun Q."/>
            <person name="Zhou Y."/>
        </authorList>
    </citation>
    <scope>NUCLEOTIDE SEQUENCE</scope>
    <source>
        <strain evidence="3">CGMCC 1.15320</strain>
    </source>
</reference>
<dbReference type="PANTHER" id="PTHR30466:SF1">
    <property type="entry name" value="FMN REDUCTASE (NADH) RUTF"/>
    <property type="match status" value="1"/>
</dbReference>
<evidence type="ECO:0000259" key="2">
    <source>
        <dbReference type="SMART" id="SM00903"/>
    </source>
</evidence>
<dbReference type="PANTHER" id="PTHR30466">
    <property type="entry name" value="FLAVIN REDUCTASE"/>
    <property type="match status" value="1"/>
</dbReference>
<dbReference type="GO" id="GO:0042602">
    <property type="term" value="F:riboflavin reductase (NADPH) activity"/>
    <property type="evidence" value="ECO:0007669"/>
    <property type="project" value="TreeGrafter"/>
</dbReference>
<reference evidence="3" key="1">
    <citation type="journal article" date="2014" name="Int. J. Syst. Evol. Microbiol.">
        <title>Complete genome sequence of Corynebacterium casei LMG S-19264T (=DSM 44701T), isolated from a smear-ripened cheese.</title>
        <authorList>
            <consortium name="US DOE Joint Genome Institute (JGI-PGF)"/>
            <person name="Walter F."/>
            <person name="Albersmeier A."/>
            <person name="Kalinowski J."/>
            <person name="Ruckert C."/>
        </authorList>
    </citation>
    <scope>NUCLEOTIDE SEQUENCE</scope>
    <source>
        <strain evidence="3">CGMCC 1.15320</strain>
    </source>
</reference>
<evidence type="ECO:0000313" key="4">
    <source>
        <dbReference type="Proteomes" id="UP000636264"/>
    </source>
</evidence>
<dbReference type="GO" id="GO:0010181">
    <property type="term" value="F:FMN binding"/>
    <property type="evidence" value="ECO:0007669"/>
    <property type="project" value="InterPro"/>
</dbReference>
<feature type="domain" description="Flavin reductase like" evidence="2">
    <location>
        <begin position="114"/>
        <end position="259"/>
    </location>
</feature>
<comment type="caution">
    <text evidence="3">The sequence shown here is derived from an EMBL/GenBank/DDBJ whole genome shotgun (WGS) entry which is preliminary data.</text>
</comment>
<protein>
    <recommendedName>
        <fullName evidence="2">Flavin reductase like domain-containing protein</fullName>
    </recommendedName>
</protein>
<dbReference type="Pfam" id="PF01613">
    <property type="entry name" value="Flavin_Reduct"/>
    <property type="match status" value="1"/>
</dbReference>
<sequence length="266" mass="28357">MRVYLTNAGVVTLLEPANFRGLDVLIDPQAPDQIERAISRIGKREGEGHVRLSPSVLRFLSPHAGEAEWEENFDKMIAYATKAGWVDDSNMVRAHITFAEPQPSITPDVFKAAMRALPAGIAAITTGQGDGRAAFIVSSLVSISAEPPLVGFFANRTVSALPTILAENKFAANVLGTGQEDVVQTMCSAPQGPARFSNGTWLEGKNGLPVLDGALATLECDIISSTTVGTHQFIVGHIRHSSSAEAIHPLVNFNGGVRHLPERLSA</sequence>
<evidence type="ECO:0000313" key="3">
    <source>
        <dbReference type="EMBL" id="GGA75200.1"/>
    </source>
</evidence>
<dbReference type="RefSeq" id="WP_188722061.1">
    <property type="nucleotide sequence ID" value="NZ_BMIF01000010.1"/>
</dbReference>
<dbReference type="SUPFAM" id="SSF50475">
    <property type="entry name" value="FMN-binding split barrel"/>
    <property type="match status" value="1"/>
</dbReference>
<dbReference type="InterPro" id="IPR002563">
    <property type="entry name" value="Flavin_Rdtase-like_dom"/>
</dbReference>
<proteinExistence type="predicted"/>
<dbReference type="InterPro" id="IPR012349">
    <property type="entry name" value="Split_barrel_FMN-bd"/>
</dbReference>
<dbReference type="Proteomes" id="UP000636264">
    <property type="component" value="Unassembled WGS sequence"/>
</dbReference>
<gene>
    <name evidence="3" type="ORF">GCM10011385_31540</name>
</gene>
<dbReference type="SMART" id="SM00903">
    <property type="entry name" value="Flavin_Reduct"/>
    <property type="match status" value="1"/>
</dbReference>
<keyword evidence="1" id="KW-0560">Oxidoreductase</keyword>
<dbReference type="InterPro" id="IPR050268">
    <property type="entry name" value="NADH-dep_flavin_reductase"/>
</dbReference>
<dbReference type="Gene3D" id="2.30.110.10">
    <property type="entry name" value="Electron Transport, Fmn-binding Protein, Chain A"/>
    <property type="match status" value="1"/>
</dbReference>